<accession>A0ABV6YYF2</accession>
<protein>
    <submittedName>
        <fullName evidence="1">Late competence development ComFB family protein</fullName>
    </submittedName>
</protein>
<dbReference type="EMBL" id="JBHPBY010000153">
    <property type="protein sequence ID" value="MFC1851101.1"/>
    <property type="molecule type" value="Genomic_DNA"/>
</dbReference>
<proteinExistence type="predicted"/>
<gene>
    <name evidence="1" type="ORF">ACFL27_12980</name>
</gene>
<dbReference type="Proteomes" id="UP001594351">
    <property type="component" value="Unassembled WGS sequence"/>
</dbReference>
<name>A0ABV6YYF2_UNCC1</name>
<dbReference type="Pfam" id="PF10719">
    <property type="entry name" value="ComFB"/>
    <property type="match status" value="1"/>
</dbReference>
<sequence length="87" mass="9890">MEIYNLQEDLVEVILDEKLAERSDICKCDQCQVDMMVYALNRLPSRYVSKKRGETFSRLELADTQGRTSVLAAVVSAIKVVSESPRH</sequence>
<reference evidence="1 2" key="1">
    <citation type="submission" date="2024-09" db="EMBL/GenBank/DDBJ databases">
        <title>Laminarin stimulates single cell rates of sulfate reduction while oxygen inhibits transcriptomic activity in coastal marine sediment.</title>
        <authorList>
            <person name="Lindsay M."/>
            <person name="Orcutt B."/>
            <person name="Emerson D."/>
            <person name="Stepanauskas R."/>
            <person name="D'Angelo T."/>
        </authorList>
    </citation>
    <scope>NUCLEOTIDE SEQUENCE [LARGE SCALE GENOMIC DNA]</scope>
    <source>
        <strain evidence="1">SAG AM-311-K15</strain>
    </source>
</reference>
<organism evidence="1 2">
    <name type="scientific">candidate division CSSED10-310 bacterium</name>
    <dbReference type="NCBI Taxonomy" id="2855610"/>
    <lineage>
        <taxon>Bacteria</taxon>
        <taxon>Bacteria division CSSED10-310</taxon>
    </lineage>
</organism>
<evidence type="ECO:0000313" key="1">
    <source>
        <dbReference type="EMBL" id="MFC1851101.1"/>
    </source>
</evidence>
<evidence type="ECO:0000313" key="2">
    <source>
        <dbReference type="Proteomes" id="UP001594351"/>
    </source>
</evidence>
<comment type="caution">
    <text evidence="1">The sequence shown here is derived from an EMBL/GenBank/DDBJ whole genome shotgun (WGS) entry which is preliminary data.</text>
</comment>
<dbReference type="InterPro" id="IPR019657">
    <property type="entry name" value="ComFB"/>
</dbReference>
<keyword evidence="2" id="KW-1185">Reference proteome</keyword>